<feature type="compositionally biased region" description="Basic and acidic residues" evidence="1">
    <location>
        <begin position="239"/>
        <end position="268"/>
    </location>
</feature>
<feature type="region of interest" description="Disordered" evidence="1">
    <location>
        <begin position="215"/>
        <end position="277"/>
    </location>
</feature>
<feature type="compositionally biased region" description="Acidic residues" evidence="1">
    <location>
        <begin position="227"/>
        <end position="238"/>
    </location>
</feature>
<comment type="caution">
    <text evidence="2">The sequence shown here is derived from an EMBL/GenBank/DDBJ whole genome shotgun (WGS) entry which is preliminary data.</text>
</comment>
<name>A0A3L6TD73_PANMI</name>
<evidence type="ECO:0000313" key="3">
    <source>
        <dbReference type="Proteomes" id="UP000275267"/>
    </source>
</evidence>
<dbReference type="EMBL" id="PQIB02000002">
    <property type="protein sequence ID" value="RLN35020.1"/>
    <property type="molecule type" value="Genomic_DNA"/>
</dbReference>
<dbReference type="Proteomes" id="UP000275267">
    <property type="component" value="Unassembled WGS sequence"/>
</dbReference>
<dbReference type="OrthoDB" id="695829at2759"/>
<proteinExistence type="predicted"/>
<protein>
    <submittedName>
        <fullName evidence="2">Uncharacterized protein</fullName>
    </submittedName>
</protein>
<organism evidence="2 3">
    <name type="scientific">Panicum miliaceum</name>
    <name type="common">Proso millet</name>
    <name type="synonym">Broomcorn millet</name>
    <dbReference type="NCBI Taxonomy" id="4540"/>
    <lineage>
        <taxon>Eukaryota</taxon>
        <taxon>Viridiplantae</taxon>
        <taxon>Streptophyta</taxon>
        <taxon>Embryophyta</taxon>
        <taxon>Tracheophyta</taxon>
        <taxon>Spermatophyta</taxon>
        <taxon>Magnoliopsida</taxon>
        <taxon>Liliopsida</taxon>
        <taxon>Poales</taxon>
        <taxon>Poaceae</taxon>
        <taxon>PACMAD clade</taxon>
        <taxon>Panicoideae</taxon>
        <taxon>Panicodae</taxon>
        <taxon>Paniceae</taxon>
        <taxon>Panicinae</taxon>
        <taxon>Panicum</taxon>
        <taxon>Panicum sect. Panicum</taxon>
    </lineage>
</organism>
<gene>
    <name evidence="2" type="ORF">C2845_PM03G23410</name>
</gene>
<evidence type="ECO:0000256" key="1">
    <source>
        <dbReference type="SAM" id="MobiDB-lite"/>
    </source>
</evidence>
<keyword evidence="3" id="KW-1185">Reference proteome</keyword>
<dbReference type="STRING" id="4540.A0A3L6TD73"/>
<dbReference type="PANTHER" id="PTHR33170">
    <property type="entry name" value="DUF4283 DOMAIN-CONTAINING PROTEIN-RELATED"/>
    <property type="match status" value="1"/>
</dbReference>
<sequence length="385" mass="43524">MVRVSGCCRMASSLRGKTMEIMLLRLPSVSQSQAKQICGTCRWLCSPWIGILSYPSSAFTQIKEGILGIFPGKWSWELTEHEQNVFITKFPSKQDLQRVIAFGGANVKEVSIQGLRLQFDVWVEKEEGFLLPKVWVRVYGLRKSLREFMNLWAAGSMLGSTQTVDMESTRKNEFGRIQVAVLNPMLIPARLDVVIGDHYFELDFEVEKLGVDENGEEIEVDWKGGEGDGEEEEEEEPERDPSEDRDPKRQKGDDGSGKEGDEHHKKQEVQMNNLGQNLPELKERMIVVNGEEFTSFLRKKANEILDGVVSETLKEIAERVLSEEGDEIKENKGMHNIREVQENETGLGEDCTQSLDILTQVLETIEQGKEVKMELQINSGQVSGA</sequence>
<reference evidence="3" key="1">
    <citation type="journal article" date="2019" name="Nat. Commun.">
        <title>The genome of broomcorn millet.</title>
        <authorList>
            <person name="Zou C."/>
            <person name="Miki D."/>
            <person name="Li D."/>
            <person name="Tang Q."/>
            <person name="Xiao L."/>
            <person name="Rajput S."/>
            <person name="Deng P."/>
            <person name="Jia W."/>
            <person name="Huang R."/>
            <person name="Zhang M."/>
            <person name="Sun Y."/>
            <person name="Hu J."/>
            <person name="Fu X."/>
            <person name="Schnable P.S."/>
            <person name="Li F."/>
            <person name="Zhang H."/>
            <person name="Feng B."/>
            <person name="Zhu X."/>
            <person name="Liu R."/>
            <person name="Schnable J.C."/>
            <person name="Zhu J.-K."/>
            <person name="Zhang H."/>
        </authorList>
    </citation>
    <scope>NUCLEOTIDE SEQUENCE [LARGE SCALE GENOMIC DNA]</scope>
</reference>
<dbReference type="PANTHER" id="PTHR33170:SF40">
    <property type="entry name" value="OS04G0557100 PROTEIN"/>
    <property type="match status" value="1"/>
</dbReference>
<dbReference type="AlphaFoldDB" id="A0A3L6TD73"/>
<evidence type="ECO:0000313" key="2">
    <source>
        <dbReference type="EMBL" id="RLN35020.1"/>
    </source>
</evidence>
<accession>A0A3L6TD73</accession>